<dbReference type="RefSeq" id="WP_223093819.1">
    <property type="nucleotide sequence ID" value="NZ_CP061913.1"/>
</dbReference>
<evidence type="ECO:0008006" key="3">
    <source>
        <dbReference type="Google" id="ProtNLM"/>
    </source>
</evidence>
<proteinExistence type="predicted"/>
<dbReference type="Proteomes" id="UP001589608">
    <property type="component" value="Unassembled WGS sequence"/>
</dbReference>
<gene>
    <name evidence="1" type="ORF">ACFFTR_38145</name>
</gene>
<organism evidence="1 2">
    <name type="scientific">Dactylosporangium vinaceum</name>
    <dbReference type="NCBI Taxonomy" id="53362"/>
    <lineage>
        <taxon>Bacteria</taxon>
        <taxon>Bacillati</taxon>
        <taxon>Actinomycetota</taxon>
        <taxon>Actinomycetes</taxon>
        <taxon>Micromonosporales</taxon>
        <taxon>Micromonosporaceae</taxon>
        <taxon>Dactylosporangium</taxon>
    </lineage>
</organism>
<dbReference type="EMBL" id="JBHMCA010000060">
    <property type="protein sequence ID" value="MFB9448933.1"/>
    <property type="molecule type" value="Genomic_DNA"/>
</dbReference>
<protein>
    <recommendedName>
        <fullName evidence="3">Transcriptional regulator</fullName>
    </recommendedName>
</protein>
<evidence type="ECO:0000313" key="2">
    <source>
        <dbReference type="Proteomes" id="UP001589608"/>
    </source>
</evidence>
<keyword evidence="2" id="KW-1185">Reference proteome</keyword>
<accession>A0ABV5MJB4</accession>
<evidence type="ECO:0000313" key="1">
    <source>
        <dbReference type="EMBL" id="MFB9448933.1"/>
    </source>
</evidence>
<name>A0ABV5MJB4_9ACTN</name>
<sequence length="68" mass="7531">MLTLTEQVRAMSVVPSLAPQLHETLADPGAAWYAALSYSALHSRPVVVQMLREWLPVRLNGARDCADR</sequence>
<comment type="caution">
    <text evidence="1">The sequence shown here is derived from an EMBL/GenBank/DDBJ whole genome shotgun (WGS) entry which is preliminary data.</text>
</comment>
<reference evidence="1 2" key="1">
    <citation type="submission" date="2024-09" db="EMBL/GenBank/DDBJ databases">
        <authorList>
            <person name="Sun Q."/>
            <person name="Mori K."/>
        </authorList>
    </citation>
    <scope>NUCLEOTIDE SEQUENCE [LARGE SCALE GENOMIC DNA]</scope>
    <source>
        <strain evidence="1 2">JCM 3307</strain>
    </source>
</reference>